<evidence type="ECO:0000259" key="3">
    <source>
        <dbReference type="Pfam" id="PF05729"/>
    </source>
</evidence>
<dbReference type="SUPFAM" id="SSF52047">
    <property type="entry name" value="RNI-like"/>
    <property type="match status" value="1"/>
</dbReference>
<dbReference type="EMBL" id="LSMT01000178">
    <property type="protein sequence ID" value="PFX24372.1"/>
    <property type="molecule type" value="Genomic_DNA"/>
</dbReference>
<keyword evidence="2" id="KW-0067">ATP-binding</keyword>
<dbReference type="Pfam" id="PF05729">
    <property type="entry name" value="NACHT"/>
    <property type="match status" value="1"/>
</dbReference>
<accession>A0A2B4S784</accession>
<evidence type="ECO:0000256" key="2">
    <source>
        <dbReference type="ARBA" id="ARBA00022840"/>
    </source>
</evidence>
<name>A0A2B4S784_STYPI</name>
<keyword evidence="5" id="KW-1185">Reference proteome</keyword>
<dbReference type="AlphaFoldDB" id="A0A2B4S784"/>
<dbReference type="OrthoDB" id="120976at2759"/>
<feature type="domain" description="NACHT" evidence="3">
    <location>
        <begin position="23"/>
        <end position="155"/>
    </location>
</feature>
<reference evidence="5" key="1">
    <citation type="journal article" date="2017" name="bioRxiv">
        <title>Comparative analysis of the genomes of Stylophora pistillata and Acropora digitifera provides evidence for extensive differences between species of corals.</title>
        <authorList>
            <person name="Voolstra C.R."/>
            <person name="Li Y."/>
            <person name="Liew Y.J."/>
            <person name="Baumgarten S."/>
            <person name="Zoccola D."/>
            <person name="Flot J.-F."/>
            <person name="Tambutte S."/>
            <person name="Allemand D."/>
            <person name="Aranda M."/>
        </authorList>
    </citation>
    <scope>NUCLEOTIDE SEQUENCE [LARGE SCALE GENOMIC DNA]</scope>
</reference>
<gene>
    <name evidence="4" type="primary">NLRC4</name>
    <name evidence="4" type="ORF">AWC38_SpisGene11010</name>
</gene>
<dbReference type="Proteomes" id="UP000225706">
    <property type="component" value="Unassembled WGS sequence"/>
</dbReference>
<comment type="caution">
    <text evidence="4">The sequence shown here is derived from an EMBL/GenBank/DDBJ whole genome shotgun (WGS) entry which is preliminary data.</text>
</comment>
<dbReference type="PANTHER" id="PTHR46312:SF2">
    <property type="entry name" value="NUCLEOTIDE-BINDING OLIGOMERIZATION DOMAIN-CONTAINING PROTEIN 2-LIKE"/>
    <property type="match status" value="1"/>
</dbReference>
<protein>
    <submittedName>
        <fullName evidence="4">NLR family CARD domain-containing protein 4</fullName>
    </submittedName>
</protein>
<organism evidence="4 5">
    <name type="scientific">Stylophora pistillata</name>
    <name type="common">Smooth cauliflower coral</name>
    <dbReference type="NCBI Taxonomy" id="50429"/>
    <lineage>
        <taxon>Eukaryota</taxon>
        <taxon>Metazoa</taxon>
        <taxon>Cnidaria</taxon>
        <taxon>Anthozoa</taxon>
        <taxon>Hexacorallia</taxon>
        <taxon>Scleractinia</taxon>
        <taxon>Astrocoeniina</taxon>
        <taxon>Pocilloporidae</taxon>
        <taxon>Stylophora</taxon>
    </lineage>
</organism>
<dbReference type="InterPro" id="IPR032675">
    <property type="entry name" value="LRR_dom_sf"/>
</dbReference>
<dbReference type="PANTHER" id="PTHR46312">
    <property type="entry name" value="NACHT DOMAIN-CONTAINING PROTEIN"/>
    <property type="match status" value="1"/>
</dbReference>
<proteinExistence type="predicted"/>
<dbReference type="InterPro" id="IPR027417">
    <property type="entry name" value="P-loop_NTPase"/>
</dbReference>
<evidence type="ECO:0000256" key="1">
    <source>
        <dbReference type="ARBA" id="ARBA00022741"/>
    </source>
</evidence>
<dbReference type="Gene3D" id="3.80.10.10">
    <property type="entry name" value="Ribonuclease Inhibitor"/>
    <property type="match status" value="1"/>
</dbReference>
<dbReference type="InterPro" id="IPR007111">
    <property type="entry name" value="NACHT_NTPase"/>
</dbReference>
<evidence type="ECO:0000313" key="4">
    <source>
        <dbReference type="EMBL" id="PFX24372.1"/>
    </source>
</evidence>
<evidence type="ECO:0000313" key="5">
    <source>
        <dbReference type="Proteomes" id="UP000225706"/>
    </source>
</evidence>
<keyword evidence="1" id="KW-0547">Nucleotide-binding</keyword>
<sequence>MLVDLSNLDEANLDEEQKNAMRRFDLVLAVALKEVSQCQTFTEVLRGSRLFSSGDDKFFNDLNSYIIKNQERVLLVFDGYDEYRTRSKAEEQYGSRSDSPVSQIFHRIILSDCTVMVTTRTSRADELREPADIQAEVTGFNSSDRHDFMTKMLKSETEADELWWFLLWRGMADLLKVPLLNLFFCLLWREEKNELENGTKGKTKLYQAIVRFILQHSHRKHSPTQASMTKEESYEDILAEIGKVALEGLLRGDLVFEYDKLSAAVRGERSVLAGLLQVSECGPSVEPKGRVSFIHKSMQEYLAAWFITNRCVSKGNLGGMEEHAGTLKKCEELENVFLFICGLSDDGAVENCKRSFIEVFGCGDVVVKVTESATPITLRDFITEYFEVSQCGCSFESILGLHNGRFQFYVTEITLSCDHHAKLFTGRTASCAQSRSRDWSSEQSCLKFLNVLECDILSRDKSFQLFDKFCDLLQSVPNPNRCLLKVGRSRRDDEDRFEFEYAEYRLTTAEAEKLVRALPPFTRIERVALSVRNCSAAAAETLVTSVIRKTVKELDLHGITLTSAVAAALNRSLPQMSSLEELYLTEMDVSNLQAEELRRSVGRSLPDIPYLRTLYLTGEDEKDVVNMDVGLMEALFGGFEKASPVREFIFSGFSVRGCLAPFTKSLRFFPDLDGLSLTKLNLDEQDLKGLLESFEFIPRLSYLDLSCNPLGDPVRSIVPYVINLSHLQFLLIQETSSDEVVNYLTDAIRHARPDVLV</sequence>
<dbReference type="Gene3D" id="3.40.50.300">
    <property type="entry name" value="P-loop containing nucleotide triphosphate hydrolases"/>
    <property type="match status" value="1"/>
</dbReference>
<dbReference type="GO" id="GO:0005524">
    <property type="term" value="F:ATP binding"/>
    <property type="evidence" value="ECO:0007669"/>
    <property type="project" value="UniProtKB-KW"/>
</dbReference>